<feature type="transmembrane region" description="Helical" evidence="5">
    <location>
        <begin position="210"/>
        <end position="230"/>
    </location>
</feature>
<evidence type="ECO:0000256" key="3">
    <source>
        <dbReference type="ARBA" id="ARBA00022989"/>
    </source>
</evidence>
<dbReference type="Pfam" id="PF13386">
    <property type="entry name" value="DsbD_2"/>
    <property type="match status" value="1"/>
</dbReference>
<keyword evidence="3 5" id="KW-1133">Transmembrane helix</keyword>
<dbReference type="InterPro" id="IPR013130">
    <property type="entry name" value="Fe3_Rdtase_TM_dom"/>
</dbReference>
<feature type="domain" description="Ferric oxidoreductase" evidence="6">
    <location>
        <begin position="241"/>
        <end position="349"/>
    </location>
</feature>
<evidence type="ECO:0000259" key="6">
    <source>
        <dbReference type="Pfam" id="PF01794"/>
    </source>
</evidence>
<gene>
    <name evidence="8" type="ORF">HJG54_10775</name>
</gene>
<reference evidence="8" key="1">
    <citation type="submission" date="2020-05" db="EMBL/GenBank/DDBJ databases">
        <authorList>
            <person name="Zhu T."/>
            <person name="Keshari N."/>
            <person name="Lu X."/>
        </authorList>
    </citation>
    <scope>NUCLEOTIDE SEQUENCE</scope>
    <source>
        <strain evidence="8">NK1-12</strain>
    </source>
</reference>
<feature type="transmembrane region" description="Helical" evidence="5">
    <location>
        <begin position="143"/>
        <end position="162"/>
    </location>
</feature>
<evidence type="ECO:0000256" key="4">
    <source>
        <dbReference type="ARBA" id="ARBA00023136"/>
    </source>
</evidence>
<dbReference type="InterPro" id="IPR039447">
    <property type="entry name" value="UreH-like_TM_dom"/>
</dbReference>
<evidence type="ECO:0000256" key="2">
    <source>
        <dbReference type="ARBA" id="ARBA00022692"/>
    </source>
</evidence>
<sequence>MLEFLLICSLGFFGSFGHCAGMCGPITAAFALSVGQADAASKSRAVLFHLLLNLGRVLSYVLTGAAIGALGSVLMAGGQLAGVGSGLRQAMTLVTGSLLIWFGLTQIRPGWLPKVPLLHLLTQPELHQRLSKTMVQISLTRHWGTPFLLGMLWGLIPCGFLYTAQIKAAETGHPWRGAATMLAFGLGTVPTMVGVGFSTALVSADRRSQLFRIGGWVTLTIGIVTLLRTGDMMVDYTGYGALISLMLALIARPISRLWVAPLRYRRALGVGAFVLALLHTLHMVEHSWQWNLEALWFMLPQHQWGMAAGMATLLLMTPAALTSFDRAQRWLGAYWRYLHLLAVPGLILAAAHCILVGSHFLGAWQLNQWNQMAVVLLSLTVAVVLLIRCRWVWSLLGVEKLYGPPNPKHSK</sequence>
<dbReference type="AlphaFoldDB" id="A0AA96WJX4"/>
<feature type="transmembrane region" description="Helical" evidence="5">
    <location>
        <begin position="236"/>
        <end position="255"/>
    </location>
</feature>
<dbReference type="PANTHER" id="PTHR42208">
    <property type="entry name" value="HEAVY METAL TRANSPORTER-RELATED"/>
    <property type="match status" value="1"/>
</dbReference>
<accession>A0AA96WJX4</accession>
<comment type="subcellular location">
    <subcellularLocation>
        <location evidence="1">Membrane</location>
        <topology evidence="1">Multi-pass membrane protein</topology>
    </subcellularLocation>
</comment>
<feature type="transmembrane region" description="Helical" evidence="5">
    <location>
        <begin position="304"/>
        <end position="324"/>
    </location>
</feature>
<evidence type="ECO:0000313" key="8">
    <source>
        <dbReference type="EMBL" id="WNZ26544.1"/>
    </source>
</evidence>
<feature type="transmembrane region" description="Helical" evidence="5">
    <location>
        <begin position="182"/>
        <end position="203"/>
    </location>
</feature>
<keyword evidence="2 5" id="KW-0812">Transmembrane</keyword>
<name>A0AA96WJX4_9CYAN</name>
<feature type="domain" description="Urease accessory protein UreH-like transmembrane" evidence="7">
    <location>
        <begin position="8"/>
        <end position="224"/>
    </location>
</feature>
<proteinExistence type="predicted"/>
<dbReference type="PANTHER" id="PTHR42208:SF1">
    <property type="entry name" value="HEAVY METAL TRANSPORTER"/>
    <property type="match status" value="1"/>
</dbReference>
<feature type="transmembrane region" description="Helical" evidence="5">
    <location>
        <begin position="369"/>
        <end position="387"/>
    </location>
</feature>
<feature type="transmembrane region" description="Helical" evidence="5">
    <location>
        <begin position="336"/>
        <end position="357"/>
    </location>
</feature>
<dbReference type="EMBL" id="CP053586">
    <property type="protein sequence ID" value="WNZ26544.1"/>
    <property type="molecule type" value="Genomic_DNA"/>
</dbReference>
<dbReference type="RefSeq" id="WP_316435631.1">
    <property type="nucleotide sequence ID" value="NZ_CP053586.1"/>
</dbReference>
<feature type="transmembrane region" description="Helical" evidence="5">
    <location>
        <begin position="267"/>
        <end position="284"/>
    </location>
</feature>
<protein>
    <submittedName>
        <fullName evidence="8">Sulfite exporter TauE/SafE family protein</fullName>
    </submittedName>
</protein>
<evidence type="ECO:0000259" key="7">
    <source>
        <dbReference type="Pfam" id="PF13386"/>
    </source>
</evidence>
<dbReference type="GO" id="GO:0016020">
    <property type="term" value="C:membrane"/>
    <property type="evidence" value="ECO:0007669"/>
    <property type="project" value="UniProtKB-SubCell"/>
</dbReference>
<evidence type="ECO:0000256" key="1">
    <source>
        <dbReference type="ARBA" id="ARBA00004141"/>
    </source>
</evidence>
<evidence type="ECO:0000256" key="5">
    <source>
        <dbReference type="SAM" id="Phobius"/>
    </source>
</evidence>
<dbReference type="Pfam" id="PF01794">
    <property type="entry name" value="Ferric_reduct"/>
    <property type="match status" value="1"/>
</dbReference>
<keyword evidence="4 5" id="KW-0472">Membrane</keyword>
<organism evidence="8">
    <name type="scientific">Leptolyngbya sp. NK1-12</name>
    <dbReference type="NCBI Taxonomy" id="2547451"/>
    <lineage>
        <taxon>Bacteria</taxon>
        <taxon>Bacillati</taxon>
        <taxon>Cyanobacteriota</taxon>
        <taxon>Cyanophyceae</taxon>
        <taxon>Leptolyngbyales</taxon>
        <taxon>Leptolyngbyaceae</taxon>
        <taxon>Leptolyngbya group</taxon>
        <taxon>Leptolyngbya</taxon>
    </lineage>
</organism>